<comment type="caution">
    <text evidence="1">The sequence shown here is derived from an EMBL/GenBank/DDBJ whole genome shotgun (WGS) entry which is preliminary data.</text>
</comment>
<keyword evidence="2" id="KW-1185">Reference proteome</keyword>
<name>A0ACC1NC29_9HYPO</name>
<evidence type="ECO:0000313" key="2">
    <source>
        <dbReference type="Proteomes" id="UP001143910"/>
    </source>
</evidence>
<proteinExistence type="predicted"/>
<dbReference type="Proteomes" id="UP001143910">
    <property type="component" value="Unassembled WGS sequence"/>
</dbReference>
<organism evidence="1 2">
    <name type="scientific">Zarea fungicola</name>
    <dbReference type="NCBI Taxonomy" id="93591"/>
    <lineage>
        <taxon>Eukaryota</taxon>
        <taxon>Fungi</taxon>
        <taxon>Dikarya</taxon>
        <taxon>Ascomycota</taxon>
        <taxon>Pezizomycotina</taxon>
        <taxon>Sordariomycetes</taxon>
        <taxon>Hypocreomycetidae</taxon>
        <taxon>Hypocreales</taxon>
        <taxon>Cordycipitaceae</taxon>
        <taxon>Zarea</taxon>
    </lineage>
</organism>
<dbReference type="EMBL" id="JANJQO010000633">
    <property type="protein sequence ID" value="KAJ2976008.1"/>
    <property type="molecule type" value="Genomic_DNA"/>
</dbReference>
<evidence type="ECO:0000313" key="1">
    <source>
        <dbReference type="EMBL" id="KAJ2976008.1"/>
    </source>
</evidence>
<reference evidence="1" key="1">
    <citation type="submission" date="2022-08" db="EMBL/GenBank/DDBJ databases">
        <title>Genome Sequence of Lecanicillium fungicola.</title>
        <authorList>
            <person name="Buettner E."/>
        </authorList>
    </citation>
    <scope>NUCLEOTIDE SEQUENCE</scope>
    <source>
        <strain evidence="1">Babe33</strain>
    </source>
</reference>
<gene>
    <name evidence="1" type="ORF">NQ176_g5194</name>
</gene>
<sequence length="316" mass="34233">MRFSKQYGRVLSSLAFFTCVQTSLGSDLAGSTLSSPSAPPAPTGYGTLILRTNGSVTRATISNPPINLFDYKLATDMYNFLTSLIPGNSPNPPKVVIFDSADPDFYIAHLDKSIFAGDAPATPTFQMYVACTELLWNITSTIFIAEVNGQGFDAGNELLVQMDMRYAGPKLRVGATEIAFGITHAVGGLQFMNKLINRGRAMEYILSGNNIDGPAAEAMGWANHYYDNAEDLKNAVDHIAHRVALFPRSGINATKFGLNANNPTAAVLAQDRAISEALGAMPQNKAHELKFLQLSQNQTRSPFELGLDDTLVELFK</sequence>
<protein>
    <submittedName>
        <fullName evidence="1">Uncharacterized protein</fullName>
    </submittedName>
</protein>
<accession>A0ACC1NC29</accession>